<dbReference type="PATRIC" id="fig|28229.4.peg.3869"/>
<organism evidence="7 8">
    <name type="scientific">Colwellia psychrerythraea</name>
    <name type="common">Vibrio psychroerythus</name>
    <dbReference type="NCBI Taxonomy" id="28229"/>
    <lineage>
        <taxon>Bacteria</taxon>
        <taxon>Pseudomonadati</taxon>
        <taxon>Pseudomonadota</taxon>
        <taxon>Gammaproteobacteria</taxon>
        <taxon>Alteromonadales</taxon>
        <taxon>Colwelliaceae</taxon>
        <taxon>Colwellia</taxon>
    </lineage>
</organism>
<protein>
    <submittedName>
        <fullName evidence="7">Integrase family protein</fullName>
    </submittedName>
</protein>
<reference evidence="7 8" key="1">
    <citation type="submission" date="2014-08" db="EMBL/GenBank/DDBJ databases">
        <title>Genomic and Phenotypic Diversity of Colwellia psychrerythraea strains from Disparate Marine Basins.</title>
        <authorList>
            <person name="Techtmann S.M."/>
            <person name="Stelling S.C."/>
            <person name="Utturkar S.M."/>
            <person name="Alshibli N."/>
            <person name="Harris A."/>
            <person name="Brown S.D."/>
            <person name="Hazen T.C."/>
        </authorList>
    </citation>
    <scope>NUCLEOTIDE SEQUENCE [LARGE SCALE GENOMIC DNA]</scope>
    <source>
        <strain evidence="7 8">ND2E</strain>
    </source>
</reference>
<dbReference type="Pfam" id="PF00589">
    <property type="entry name" value="Phage_integrase"/>
    <property type="match status" value="1"/>
</dbReference>
<feature type="region of interest" description="Disordered" evidence="5">
    <location>
        <begin position="416"/>
        <end position="443"/>
    </location>
</feature>
<dbReference type="SUPFAM" id="SSF56349">
    <property type="entry name" value="DNA breaking-rejoining enzymes"/>
    <property type="match status" value="1"/>
</dbReference>
<dbReference type="CDD" id="cd00397">
    <property type="entry name" value="DNA_BRE_C"/>
    <property type="match status" value="1"/>
</dbReference>
<dbReference type="GO" id="GO:0006310">
    <property type="term" value="P:DNA recombination"/>
    <property type="evidence" value="ECO:0007669"/>
    <property type="project" value="UniProtKB-KW"/>
</dbReference>
<dbReference type="EMBL" id="JQED01000055">
    <property type="protein sequence ID" value="KGJ86981.1"/>
    <property type="molecule type" value="Genomic_DNA"/>
</dbReference>
<feature type="domain" description="Tyr recombinase" evidence="6">
    <location>
        <begin position="188"/>
        <end position="423"/>
    </location>
</feature>
<evidence type="ECO:0000256" key="1">
    <source>
        <dbReference type="ARBA" id="ARBA00008857"/>
    </source>
</evidence>
<dbReference type="PANTHER" id="PTHR30349:SF41">
    <property type="entry name" value="INTEGRASE_RECOMBINASE PROTEIN MJ0367-RELATED"/>
    <property type="match status" value="1"/>
</dbReference>
<evidence type="ECO:0000313" key="8">
    <source>
        <dbReference type="Proteomes" id="UP000029843"/>
    </source>
</evidence>
<evidence type="ECO:0000256" key="4">
    <source>
        <dbReference type="ARBA" id="ARBA00023172"/>
    </source>
</evidence>
<dbReference type="PROSITE" id="PS51898">
    <property type="entry name" value="TYR_RECOMBINASE"/>
    <property type="match status" value="1"/>
</dbReference>
<proteinExistence type="inferred from homology"/>
<accession>A0A099K9F4</accession>
<keyword evidence="3" id="KW-0238">DNA-binding</keyword>
<dbReference type="InterPro" id="IPR013762">
    <property type="entry name" value="Integrase-like_cat_sf"/>
</dbReference>
<keyword evidence="2" id="KW-0229">DNA integration</keyword>
<dbReference type="InterPro" id="IPR011010">
    <property type="entry name" value="DNA_brk_join_enz"/>
</dbReference>
<keyword evidence="4" id="KW-0233">DNA recombination</keyword>
<dbReference type="GO" id="GO:0003677">
    <property type="term" value="F:DNA binding"/>
    <property type="evidence" value="ECO:0007669"/>
    <property type="project" value="UniProtKB-KW"/>
</dbReference>
<evidence type="ECO:0000256" key="5">
    <source>
        <dbReference type="SAM" id="MobiDB-lite"/>
    </source>
</evidence>
<evidence type="ECO:0000259" key="6">
    <source>
        <dbReference type="PROSITE" id="PS51898"/>
    </source>
</evidence>
<name>A0A099K9F4_COLPS</name>
<dbReference type="AlphaFoldDB" id="A0A099K9F4"/>
<dbReference type="GO" id="GO:0015074">
    <property type="term" value="P:DNA integration"/>
    <property type="evidence" value="ECO:0007669"/>
    <property type="project" value="UniProtKB-KW"/>
</dbReference>
<dbReference type="Gene3D" id="1.10.443.10">
    <property type="entry name" value="Intergrase catalytic core"/>
    <property type="match status" value="1"/>
</dbReference>
<dbReference type="InterPro" id="IPR002104">
    <property type="entry name" value="Integrase_catalytic"/>
</dbReference>
<comment type="similarity">
    <text evidence="1">Belongs to the 'phage' integrase family.</text>
</comment>
<feature type="compositionally biased region" description="Basic and acidic residues" evidence="5">
    <location>
        <begin position="426"/>
        <end position="443"/>
    </location>
</feature>
<dbReference type="RefSeq" id="WP_223303691.1">
    <property type="nucleotide sequence ID" value="NZ_JQED01000055.1"/>
</dbReference>
<evidence type="ECO:0000256" key="2">
    <source>
        <dbReference type="ARBA" id="ARBA00022908"/>
    </source>
</evidence>
<dbReference type="PANTHER" id="PTHR30349">
    <property type="entry name" value="PHAGE INTEGRASE-RELATED"/>
    <property type="match status" value="1"/>
</dbReference>
<dbReference type="Proteomes" id="UP000029843">
    <property type="component" value="Unassembled WGS sequence"/>
</dbReference>
<comment type="caution">
    <text evidence="7">The sequence shown here is derived from an EMBL/GenBank/DDBJ whole genome shotgun (WGS) entry which is preliminary data.</text>
</comment>
<evidence type="ECO:0000256" key="3">
    <source>
        <dbReference type="ARBA" id="ARBA00023125"/>
    </source>
</evidence>
<evidence type="ECO:0000313" key="7">
    <source>
        <dbReference type="EMBL" id="KGJ86981.1"/>
    </source>
</evidence>
<gene>
    <name evidence="7" type="ORF">ND2E_0388</name>
</gene>
<dbReference type="InterPro" id="IPR050090">
    <property type="entry name" value="Tyrosine_recombinase_XerCD"/>
</dbReference>
<sequence length="443" mass="51689">MGMLRMIVKTIQFQNGERYPVLLGNDGFPHPHTTLWVTSKLRSETLTAQTITNKLNHIKHFLEWQQEKQRDLYTEFQRGRFLTDLDIKELKNYLAVHIPLKKHSKKVDKKNKVISLNLAPKLIDVTPSVGRNHHYNRMTSVIEYLDFLAKLASQHVNSSSITNKVEKMEKRFKKSRPKGKGKKVKDEVNGKNIPKELIQEFMEVAHYDNPKNPFKVESVRYRNHLMFRLLKKLAIRRGELLSLKITHMVLHGSKKCVWVKRTHDDKSDTRNKQPVAKTKERMLRIDDETAKVLNTYIDKYRSKVPNANKHPYLLVVHRKGETQGDPISTSTFDNTIVPMMKKVDDKFSLIHPHYLRHYWNKEFSEKIDANNELAASNIEGYTHIDSGSEAKMRMHHMGHSSETSGDIYNQRHIAKKANEVSLTEQEELKEKVDQMRKTGGCHE</sequence>